<dbReference type="InterPro" id="IPR027267">
    <property type="entry name" value="AH/BAR_dom_sf"/>
</dbReference>
<evidence type="ECO:0000256" key="1">
    <source>
        <dbReference type="SAM" id="MobiDB-lite"/>
    </source>
</evidence>
<evidence type="ECO:0000313" key="2">
    <source>
        <dbReference type="EMBL" id="CAD9051206.1"/>
    </source>
</evidence>
<gene>
    <name evidence="2" type="ORF">VBRA1451_LOCUS6268</name>
    <name evidence="3" type="ORF">VBRA1451_LOCUS6269</name>
</gene>
<dbReference type="SUPFAM" id="SSF103657">
    <property type="entry name" value="BAR/IMD domain-like"/>
    <property type="match status" value="1"/>
</dbReference>
<name>A0A6U4BMI0_9ALVE</name>
<dbReference type="EMBL" id="HBGB01010978">
    <property type="protein sequence ID" value="CAD9051207.1"/>
    <property type="molecule type" value="Transcribed_RNA"/>
</dbReference>
<feature type="compositionally biased region" description="Low complexity" evidence="1">
    <location>
        <begin position="210"/>
        <end position="227"/>
    </location>
</feature>
<dbReference type="EMBL" id="HBGB01010976">
    <property type="protein sequence ID" value="CAD9051206.1"/>
    <property type="molecule type" value="Transcribed_RNA"/>
</dbReference>
<sequence length="338" mass="37412">MQPSGVSPRKASIGGRMRSFLQSLGGLAGSVSPSMGETLEHWGESLHSSPSMQTDPLAAHRSALHIYRQALQVLLEEGIAFKRVVEAANELRAAKLHTSLHNFYGEGILEQACTAYADAHLQFIPTRTVVHSDLEHLCTTIQHKMDTIDKIKVKLERRDRAFEQLEEQRRRVDDLREKAARAADAQRHSVAGAPTAGEPAEQDAANNRRGSATVTVNVTTTSGGSSPSDKEEGRLATMTAAFDEMSKDISDDLTELLAECFKFVYTHLAQLLRSQTSFFHDGGVAFDSLPPHAEQLMSGDLEDLHRAEEKEKERQREKDLKADEHSEEKKEEGGDKED</sequence>
<feature type="region of interest" description="Disordered" evidence="1">
    <location>
        <begin position="176"/>
        <end position="232"/>
    </location>
</feature>
<proteinExistence type="predicted"/>
<dbReference type="Gene3D" id="1.20.1270.60">
    <property type="entry name" value="Arfaptin homology (AH) domain/BAR domain"/>
    <property type="match status" value="1"/>
</dbReference>
<dbReference type="AlphaFoldDB" id="A0A6U4BMI0"/>
<protein>
    <recommendedName>
        <fullName evidence="4">BAR domain-containing protein</fullName>
    </recommendedName>
</protein>
<feature type="compositionally biased region" description="Basic and acidic residues" evidence="1">
    <location>
        <begin position="176"/>
        <end position="187"/>
    </location>
</feature>
<organism evidence="2">
    <name type="scientific">Vitrella brassicaformis</name>
    <dbReference type="NCBI Taxonomy" id="1169539"/>
    <lineage>
        <taxon>Eukaryota</taxon>
        <taxon>Sar</taxon>
        <taxon>Alveolata</taxon>
        <taxon>Colpodellida</taxon>
        <taxon>Vitrellaceae</taxon>
        <taxon>Vitrella</taxon>
    </lineage>
</organism>
<reference evidence="2" key="1">
    <citation type="submission" date="2021-01" db="EMBL/GenBank/DDBJ databases">
        <authorList>
            <person name="Corre E."/>
            <person name="Pelletier E."/>
            <person name="Niang G."/>
            <person name="Scheremetjew M."/>
            <person name="Finn R."/>
            <person name="Kale V."/>
            <person name="Holt S."/>
            <person name="Cochrane G."/>
            <person name="Meng A."/>
            <person name="Brown T."/>
            <person name="Cohen L."/>
        </authorList>
    </citation>
    <scope>NUCLEOTIDE SEQUENCE</scope>
    <source>
        <strain evidence="2">CCMP3346</strain>
    </source>
</reference>
<evidence type="ECO:0008006" key="4">
    <source>
        <dbReference type="Google" id="ProtNLM"/>
    </source>
</evidence>
<evidence type="ECO:0000313" key="3">
    <source>
        <dbReference type="EMBL" id="CAD9051207.1"/>
    </source>
</evidence>
<feature type="region of interest" description="Disordered" evidence="1">
    <location>
        <begin position="295"/>
        <end position="338"/>
    </location>
</feature>
<feature type="compositionally biased region" description="Basic and acidic residues" evidence="1">
    <location>
        <begin position="302"/>
        <end position="338"/>
    </location>
</feature>
<accession>A0A6U4BMI0</accession>